<dbReference type="PANTHER" id="PTHR23007:SF5">
    <property type="entry name" value="E3 UBIQUITIN-PROTEIN LIGASE CBL"/>
    <property type="match status" value="1"/>
</dbReference>
<comment type="domain">
    <text evidence="24">The N-terminus is composed of the phosphotyrosine binding (PTB) domain, a short linker region and the RING-type zinc finger. The PTB domain, which is also called TKB (tyrosine kinase binding) domain, is composed of three different subdomains: a four-helix bundle (4H), a calcium-binding EF hand and a divergent SH2 domain.</text>
</comment>
<dbReference type="InterPro" id="IPR014742">
    <property type="entry name" value="Adaptor_Cbl_SH2-like"/>
</dbReference>
<feature type="domain" description="UBA" evidence="26">
    <location>
        <begin position="666"/>
        <end position="705"/>
    </location>
</feature>
<evidence type="ECO:0000313" key="30">
    <source>
        <dbReference type="Proteomes" id="UP000472265"/>
    </source>
</evidence>
<evidence type="ECO:0000256" key="22">
    <source>
        <dbReference type="ARBA" id="ARBA00067639"/>
    </source>
</evidence>
<feature type="domain" description="RING-type" evidence="27">
    <location>
        <begin position="364"/>
        <end position="403"/>
    </location>
</feature>
<dbReference type="GO" id="GO:0016567">
    <property type="term" value="P:protein ubiquitination"/>
    <property type="evidence" value="ECO:0007669"/>
    <property type="project" value="UniProtKB-UniPathway"/>
</dbReference>
<evidence type="ECO:0000256" key="13">
    <source>
        <dbReference type="ARBA" id="ARBA00022737"/>
    </source>
</evidence>
<dbReference type="InterPro" id="IPR017907">
    <property type="entry name" value="Znf_RING_CS"/>
</dbReference>
<dbReference type="Pfam" id="PF02262">
    <property type="entry name" value="Cbl_N"/>
    <property type="match status" value="1"/>
</dbReference>
<dbReference type="PROSITE" id="PS50030">
    <property type="entry name" value="UBA"/>
    <property type="match status" value="1"/>
</dbReference>
<accession>A0A671W267</accession>
<evidence type="ECO:0000256" key="25">
    <source>
        <dbReference type="SAM" id="MobiDB-lite"/>
    </source>
</evidence>
<comment type="pathway">
    <text evidence="6 24">Protein modification; protein ubiquitination.</text>
</comment>
<dbReference type="SUPFAM" id="SSF47668">
    <property type="entry name" value="N-terminal domain of cbl (N-cbl)"/>
    <property type="match status" value="1"/>
</dbReference>
<dbReference type="Gene3D" id="1.10.238.10">
    <property type="entry name" value="EF-hand"/>
    <property type="match status" value="1"/>
</dbReference>
<dbReference type="CDD" id="cd09920">
    <property type="entry name" value="SH2_Cbl-b_TKB"/>
    <property type="match status" value="1"/>
</dbReference>
<feature type="compositionally biased region" description="Pro residues" evidence="25">
    <location>
        <begin position="643"/>
        <end position="661"/>
    </location>
</feature>
<evidence type="ECO:0000256" key="14">
    <source>
        <dbReference type="ARBA" id="ARBA00022771"/>
    </source>
</evidence>
<dbReference type="Gene3D" id="3.30.505.10">
    <property type="entry name" value="SH2 domain"/>
    <property type="match status" value="1"/>
</dbReference>
<evidence type="ECO:0000256" key="3">
    <source>
        <dbReference type="ARBA" id="ARBA00004236"/>
    </source>
</evidence>
<dbReference type="FunFam" id="1.10.8.10:FF:000030">
    <property type="entry name" value="E3 ubiquitin-protein ligase CBL"/>
    <property type="match status" value="1"/>
</dbReference>
<dbReference type="Pfam" id="PF02762">
    <property type="entry name" value="Cbl_N3"/>
    <property type="match status" value="1"/>
</dbReference>
<feature type="compositionally biased region" description="Basic and acidic residues" evidence="25">
    <location>
        <begin position="612"/>
        <end position="626"/>
    </location>
</feature>
<dbReference type="GO" id="GO:0008270">
    <property type="term" value="F:zinc ion binding"/>
    <property type="evidence" value="ECO:0007669"/>
    <property type="project" value="UniProtKB-KW"/>
</dbReference>
<dbReference type="FunFam" id="1.10.238.10:FF:000022">
    <property type="entry name" value="E3 ubiquitin-protein ligase CBL"/>
    <property type="match status" value="1"/>
</dbReference>
<keyword evidence="16 24" id="KW-0862">Zinc</keyword>
<gene>
    <name evidence="29" type="primary">CBL</name>
</gene>
<evidence type="ECO:0000259" key="27">
    <source>
        <dbReference type="PROSITE" id="PS50089"/>
    </source>
</evidence>
<evidence type="ECO:0000256" key="19">
    <source>
        <dbReference type="ARBA" id="ARBA00023034"/>
    </source>
</evidence>
<evidence type="ECO:0000256" key="12">
    <source>
        <dbReference type="ARBA" id="ARBA00022723"/>
    </source>
</evidence>
<evidence type="ECO:0000256" key="23">
    <source>
        <dbReference type="PROSITE-ProRule" id="PRU00175"/>
    </source>
</evidence>
<dbReference type="CDD" id="cd16708">
    <property type="entry name" value="RING-HC_Cbl"/>
    <property type="match status" value="1"/>
</dbReference>
<dbReference type="GO" id="GO:0001784">
    <property type="term" value="F:phosphotyrosine residue binding"/>
    <property type="evidence" value="ECO:0007669"/>
    <property type="project" value="UniProtKB-UniRule"/>
</dbReference>
<dbReference type="GO" id="GO:0030971">
    <property type="term" value="F:receptor tyrosine kinase binding"/>
    <property type="evidence" value="ECO:0007669"/>
    <property type="project" value="TreeGrafter"/>
</dbReference>
<dbReference type="PROSITE" id="PS51506">
    <property type="entry name" value="CBL_PTB"/>
    <property type="match status" value="1"/>
</dbReference>
<dbReference type="GO" id="GO:0045121">
    <property type="term" value="C:membrane raft"/>
    <property type="evidence" value="ECO:0007669"/>
    <property type="project" value="TreeGrafter"/>
</dbReference>
<evidence type="ECO:0000259" key="28">
    <source>
        <dbReference type="PROSITE" id="PS51506"/>
    </source>
</evidence>
<evidence type="ECO:0000256" key="15">
    <source>
        <dbReference type="ARBA" id="ARBA00022786"/>
    </source>
</evidence>
<keyword evidence="30" id="KW-1185">Reference proteome</keyword>
<dbReference type="InterPro" id="IPR024162">
    <property type="entry name" value="Adaptor_Cbl"/>
</dbReference>
<dbReference type="SMART" id="SM00184">
    <property type="entry name" value="RING"/>
    <property type="match status" value="1"/>
</dbReference>
<evidence type="ECO:0000256" key="8">
    <source>
        <dbReference type="ARBA" id="ARBA00022475"/>
    </source>
</evidence>
<dbReference type="InterPro" id="IPR001841">
    <property type="entry name" value="Znf_RING"/>
</dbReference>
<keyword evidence="20" id="KW-0472">Membrane</keyword>
<evidence type="ECO:0000256" key="2">
    <source>
        <dbReference type="ARBA" id="ARBA00004138"/>
    </source>
</evidence>
<evidence type="ECO:0000256" key="11">
    <source>
        <dbReference type="ARBA" id="ARBA00022679"/>
    </source>
</evidence>
<evidence type="ECO:0000256" key="10">
    <source>
        <dbReference type="ARBA" id="ARBA00022553"/>
    </source>
</evidence>
<dbReference type="GO" id="GO:1902531">
    <property type="term" value="P:regulation of intracellular signal transduction"/>
    <property type="evidence" value="ECO:0007669"/>
    <property type="project" value="UniProtKB-ARBA"/>
</dbReference>
<dbReference type="GO" id="GO:0006511">
    <property type="term" value="P:ubiquitin-dependent protein catabolic process"/>
    <property type="evidence" value="ECO:0007669"/>
    <property type="project" value="UniProtKB-ARBA"/>
</dbReference>
<comment type="subcellular location">
    <subcellularLocation>
        <location evidence="3">Cell membrane</location>
    </subcellularLocation>
    <subcellularLocation>
        <location evidence="2">Cell projection</location>
        <location evidence="2">Cilium</location>
    </subcellularLocation>
    <subcellularLocation>
        <location evidence="4">Cytoplasm</location>
    </subcellularLocation>
    <subcellularLocation>
        <location evidence="5">Golgi apparatus</location>
    </subcellularLocation>
</comment>
<keyword evidence="12 24" id="KW-0479">Metal-binding</keyword>
<dbReference type="InterPro" id="IPR036860">
    <property type="entry name" value="SH2_dom_sf"/>
</dbReference>
<evidence type="ECO:0000256" key="24">
    <source>
        <dbReference type="RuleBase" id="RU367001"/>
    </source>
</evidence>
<keyword evidence="8" id="KW-1003">Cell membrane</keyword>
<keyword evidence="10" id="KW-0597">Phosphoprotein</keyword>
<dbReference type="InterPro" id="IPR018957">
    <property type="entry name" value="Znf_C3HC4_RING-type"/>
</dbReference>
<evidence type="ECO:0000256" key="4">
    <source>
        <dbReference type="ARBA" id="ARBA00004496"/>
    </source>
</evidence>
<dbReference type="PROSITE" id="PS00518">
    <property type="entry name" value="ZF_RING_1"/>
    <property type="match status" value="1"/>
</dbReference>
<feature type="region of interest" description="Disordered" evidence="25">
    <location>
        <begin position="595"/>
        <end position="667"/>
    </location>
</feature>
<evidence type="ECO:0000256" key="16">
    <source>
        <dbReference type="ARBA" id="ARBA00022833"/>
    </source>
</evidence>
<dbReference type="FunFam" id="3.30.40.10:FF:000015">
    <property type="entry name" value="E3 ubiquitin-protein ligase CBL"/>
    <property type="match status" value="1"/>
</dbReference>
<dbReference type="GO" id="GO:0017124">
    <property type="term" value="F:SH3 domain binding"/>
    <property type="evidence" value="ECO:0007669"/>
    <property type="project" value="UniProtKB-ARBA"/>
</dbReference>
<proteinExistence type="predicted"/>
<evidence type="ECO:0000256" key="9">
    <source>
        <dbReference type="ARBA" id="ARBA00022490"/>
    </source>
</evidence>
<dbReference type="EC" id="2.3.2.27" evidence="7 24"/>
<reference evidence="29" key="3">
    <citation type="submission" date="2025-09" db="UniProtKB">
        <authorList>
            <consortium name="Ensembl"/>
        </authorList>
    </citation>
    <scope>IDENTIFICATION</scope>
</reference>
<evidence type="ECO:0000259" key="26">
    <source>
        <dbReference type="PROSITE" id="PS50030"/>
    </source>
</evidence>
<dbReference type="GeneTree" id="ENSGT00940000155772"/>
<dbReference type="GO" id="GO:0007166">
    <property type="term" value="P:cell surface receptor signaling pathway"/>
    <property type="evidence" value="ECO:0007669"/>
    <property type="project" value="InterPro"/>
</dbReference>
<protein>
    <recommendedName>
        <fullName evidence="22 24">E3 ubiquitin-protein ligase CBL</fullName>
        <ecNumber evidence="7 24">2.3.2.27</ecNumber>
    </recommendedName>
</protein>
<keyword evidence="17 24" id="KW-0106">Calcium</keyword>
<evidence type="ECO:0000256" key="6">
    <source>
        <dbReference type="ARBA" id="ARBA00004906"/>
    </source>
</evidence>
<dbReference type="FunFam" id="3.30.505.10:FF:000154">
    <property type="entry name" value="E3 ubiquitin-protein ligase CBL"/>
    <property type="match status" value="1"/>
</dbReference>
<dbReference type="SUPFAM" id="SSF57850">
    <property type="entry name" value="RING/U-box"/>
    <property type="match status" value="1"/>
</dbReference>
<dbReference type="GO" id="GO:0061630">
    <property type="term" value="F:ubiquitin protein ligase activity"/>
    <property type="evidence" value="ECO:0007669"/>
    <property type="project" value="UniProtKB-EC"/>
</dbReference>
<keyword evidence="19" id="KW-0333">Golgi apparatus</keyword>
<feature type="region of interest" description="Disordered" evidence="25">
    <location>
        <begin position="562"/>
        <end position="581"/>
    </location>
</feature>
<sequence>MAGNPRRGAGLIGLMKDAFQPHQQPPQPHQPAVVDKKMVEKCWKLMDKVVRLCQNPKVALKNSPPYILDLLPDTYQHLRTILSRYEGKIEILGENEYFRVVMENLTNKTKQTMSLFKEAKERMYEENSQPRRNLTKLSLIFSHMLAELKAIFPNGLFQGDNFRITKADAAEFWRRSFGDKTIVPWRTFRQALHEFHPISLGLEAMALKSTIDLTCNDYISVFEFDIFTRLFQPWSSLLRNWNSLAVTHPGYMAFLTYDEVKARLHRFIHKPGSYIFRLSCTRLGQWAIGYVTADGNILQTIPHNKPLFQALIDGYREGFYLFPDGRAQNPDLTGLCEPSPQDHIKVTQEQYELYCEMGSTFQLCKICAENDKDVKIEPCRHLMCTSCLTAWQESEGQGCPFCRCEIKGTEPIVVDPFHPKASGASFAGFQGSSRAEAAGNDEEEDDRLEEHLVMSRLACSKVRGLYTNIRLTKTDLISGRCRTLLYLFIVGNFIHCHASSLYFVSVCRLSALHPQCRSCLQCPPGWTSYSKDPPAPTVHRSAVVSQDKKEETVEEDIYEYDCPRPVVPPAPTRRTLSDISGPSAAFSTLSIDGAVEASVDPERPPKPLPRRANSDRRPRPVNREFHSPLPDLPGPSTSSTSASPPPPPHPHPHPHPPPPAGPGSLALNGEIECLMSQGYSIQDIQKALMIAQNNLETAKNILREFVSIPSAAHIAT</sequence>
<dbReference type="Proteomes" id="UP000472265">
    <property type="component" value="Chromosome 13"/>
</dbReference>
<evidence type="ECO:0000256" key="18">
    <source>
        <dbReference type="ARBA" id="ARBA00022843"/>
    </source>
</evidence>
<dbReference type="GO" id="GO:0005509">
    <property type="term" value="F:calcium ion binding"/>
    <property type="evidence" value="ECO:0007669"/>
    <property type="project" value="UniProtKB-UniRule"/>
</dbReference>
<dbReference type="GO" id="GO:0005794">
    <property type="term" value="C:Golgi apparatus"/>
    <property type="evidence" value="ECO:0007669"/>
    <property type="project" value="UniProtKB-SubCell"/>
</dbReference>
<dbReference type="InterPro" id="IPR036537">
    <property type="entry name" value="Adaptor_Cbl_N_dom_sf"/>
</dbReference>
<dbReference type="GO" id="GO:0046875">
    <property type="term" value="F:ephrin receptor binding"/>
    <property type="evidence" value="ECO:0007669"/>
    <property type="project" value="UniProtKB-ARBA"/>
</dbReference>
<dbReference type="GO" id="GO:0005829">
    <property type="term" value="C:cytosol"/>
    <property type="evidence" value="ECO:0007669"/>
    <property type="project" value="UniProtKB-ARBA"/>
</dbReference>
<feature type="domain" description="Cbl-PTB" evidence="28">
    <location>
        <begin position="28"/>
        <end position="334"/>
    </location>
</feature>
<keyword evidence="15 24" id="KW-0833">Ubl conjugation pathway</keyword>
<dbReference type="GO" id="GO:0042059">
    <property type="term" value="P:negative regulation of epidermal growth factor receptor signaling pathway"/>
    <property type="evidence" value="ECO:0007669"/>
    <property type="project" value="UniProtKB-ARBA"/>
</dbReference>
<dbReference type="InterPro" id="IPR013083">
    <property type="entry name" value="Znf_RING/FYVE/PHD"/>
</dbReference>
<dbReference type="SUPFAM" id="SSF47473">
    <property type="entry name" value="EF-hand"/>
    <property type="match status" value="1"/>
</dbReference>
<reference evidence="29" key="2">
    <citation type="submission" date="2025-08" db="UniProtKB">
        <authorList>
            <consortium name="Ensembl"/>
        </authorList>
    </citation>
    <scope>IDENTIFICATION</scope>
</reference>
<comment type="catalytic activity">
    <reaction evidence="1 24">
        <text>S-ubiquitinyl-[E2 ubiquitin-conjugating enzyme]-L-cysteine + [acceptor protein]-L-lysine = [E2 ubiquitin-conjugating enzyme]-L-cysteine + N(6)-ubiquitinyl-[acceptor protein]-L-lysine.</text>
        <dbReference type="EC" id="2.3.2.27"/>
    </reaction>
</comment>
<evidence type="ECO:0000256" key="17">
    <source>
        <dbReference type="ARBA" id="ARBA00022837"/>
    </source>
</evidence>
<evidence type="ECO:0000256" key="20">
    <source>
        <dbReference type="ARBA" id="ARBA00023136"/>
    </source>
</evidence>
<keyword evidence="21" id="KW-0966">Cell projection</keyword>
<keyword evidence="14 23" id="KW-0863">Zinc-finger</keyword>
<reference evidence="29" key="1">
    <citation type="submission" date="2021-04" db="EMBL/GenBank/DDBJ databases">
        <authorList>
            <consortium name="Wellcome Sanger Institute Data Sharing"/>
        </authorList>
    </citation>
    <scope>NUCLEOTIDE SEQUENCE [LARGE SCALE GENOMIC DNA]</scope>
</reference>
<dbReference type="Gene3D" id="1.10.8.10">
    <property type="entry name" value="DNA helicase RuvA subunit, C-terminal domain"/>
    <property type="match status" value="1"/>
</dbReference>
<evidence type="ECO:0000313" key="29">
    <source>
        <dbReference type="Ensembl" id="ENSSAUP00010032930.1"/>
    </source>
</evidence>
<dbReference type="GO" id="GO:0005886">
    <property type="term" value="C:plasma membrane"/>
    <property type="evidence" value="ECO:0007669"/>
    <property type="project" value="UniProtKB-SubCell"/>
</dbReference>
<keyword evidence="13" id="KW-0677">Repeat</keyword>
<dbReference type="CDD" id="cd14393">
    <property type="entry name" value="UBA_c-Cbl"/>
    <property type="match status" value="1"/>
</dbReference>
<dbReference type="Pfam" id="PF00097">
    <property type="entry name" value="zf-C3HC4"/>
    <property type="match status" value="1"/>
</dbReference>
<evidence type="ECO:0000256" key="1">
    <source>
        <dbReference type="ARBA" id="ARBA00000900"/>
    </source>
</evidence>
<dbReference type="Pfam" id="PF02761">
    <property type="entry name" value="Cbl_N2"/>
    <property type="match status" value="1"/>
</dbReference>
<dbReference type="Ensembl" id="ENSSAUT00010034683.1">
    <property type="protein sequence ID" value="ENSSAUP00010032930.1"/>
    <property type="gene ID" value="ENSSAUG00010013946.1"/>
</dbReference>
<dbReference type="InterPro" id="IPR024159">
    <property type="entry name" value="Cbl_PTB"/>
</dbReference>
<comment type="function">
    <text evidence="24">E3 ubiquitin-protein ligase which accepts ubiquitin from specific E2 ubiquitin-conjugating enzymes, and transfers it to substrates, generally promoting their degradation by the proteasome.</text>
</comment>
<dbReference type="PROSITE" id="PS50089">
    <property type="entry name" value="ZF_RING_2"/>
    <property type="match status" value="1"/>
</dbReference>
<dbReference type="PANTHER" id="PTHR23007">
    <property type="entry name" value="CBL"/>
    <property type="match status" value="1"/>
</dbReference>
<evidence type="ECO:0000256" key="21">
    <source>
        <dbReference type="ARBA" id="ARBA00023273"/>
    </source>
</evidence>
<dbReference type="GO" id="GO:0005929">
    <property type="term" value="C:cilium"/>
    <property type="evidence" value="ECO:0007669"/>
    <property type="project" value="UniProtKB-SubCell"/>
</dbReference>
<organism evidence="29 30">
    <name type="scientific">Sparus aurata</name>
    <name type="common">Gilthead sea bream</name>
    <dbReference type="NCBI Taxonomy" id="8175"/>
    <lineage>
        <taxon>Eukaryota</taxon>
        <taxon>Metazoa</taxon>
        <taxon>Chordata</taxon>
        <taxon>Craniata</taxon>
        <taxon>Vertebrata</taxon>
        <taxon>Euteleostomi</taxon>
        <taxon>Actinopterygii</taxon>
        <taxon>Neopterygii</taxon>
        <taxon>Teleostei</taxon>
        <taxon>Neoteleostei</taxon>
        <taxon>Acanthomorphata</taxon>
        <taxon>Eupercaria</taxon>
        <taxon>Spariformes</taxon>
        <taxon>Sparidae</taxon>
        <taxon>Sparus</taxon>
    </lineage>
</organism>
<dbReference type="FunFam" id="1.20.930.20:FF:000001">
    <property type="entry name" value="E3 ubiquitin-protein ligase CBL"/>
    <property type="match status" value="1"/>
</dbReference>
<dbReference type="InterPro" id="IPR003153">
    <property type="entry name" value="Adaptor_Cbl_N_hlx"/>
</dbReference>
<evidence type="ECO:0000256" key="5">
    <source>
        <dbReference type="ARBA" id="ARBA00004555"/>
    </source>
</evidence>
<dbReference type="Gene3D" id="1.20.930.20">
    <property type="entry name" value="Adaptor protein Cbl, N-terminal domain"/>
    <property type="match status" value="1"/>
</dbReference>
<keyword evidence="11 24" id="KW-0808">Transferase</keyword>
<dbReference type="InterPro" id="IPR014741">
    <property type="entry name" value="Adaptor_Cbl_EF_hand-like"/>
</dbReference>
<name>A0A671W267_SPAAU</name>
<dbReference type="SUPFAM" id="SSF55550">
    <property type="entry name" value="SH2 domain"/>
    <property type="match status" value="1"/>
</dbReference>
<dbReference type="UniPathway" id="UPA00143"/>
<keyword evidence="18" id="KW-0832">Ubl conjugation</keyword>
<dbReference type="Gene3D" id="3.30.40.10">
    <property type="entry name" value="Zinc/RING finger domain, C3HC4 (zinc finger)"/>
    <property type="match status" value="1"/>
</dbReference>
<dbReference type="AlphaFoldDB" id="A0A671W267"/>
<dbReference type="InterPro" id="IPR015940">
    <property type="entry name" value="UBA"/>
</dbReference>
<dbReference type="InterPro" id="IPR011992">
    <property type="entry name" value="EF-hand-dom_pair"/>
</dbReference>
<keyword evidence="9" id="KW-0963">Cytoplasm</keyword>
<evidence type="ECO:0000256" key="7">
    <source>
        <dbReference type="ARBA" id="ARBA00012483"/>
    </source>
</evidence>